<dbReference type="EMBL" id="VSWD01000011">
    <property type="protein sequence ID" value="KAK3087973.1"/>
    <property type="molecule type" value="Genomic_DNA"/>
</dbReference>
<proteinExistence type="predicted"/>
<dbReference type="Gene3D" id="3.30.40.10">
    <property type="entry name" value="Zinc/RING finger domain, C3HC4 (zinc finger)"/>
    <property type="match status" value="1"/>
</dbReference>
<dbReference type="CDD" id="cd01650">
    <property type="entry name" value="RT_nLTR_like"/>
    <property type="match status" value="1"/>
</dbReference>
<dbReference type="SUPFAM" id="SSF56219">
    <property type="entry name" value="DNase I-like"/>
    <property type="match status" value="1"/>
</dbReference>
<dbReference type="PANTHER" id="PTHR15723">
    <property type="entry name" value="CARBOHYDRATE SULFOTRANSFERASE 15"/>
    <property type="match status" value="1"/>
</dbReference>
<dbReference type="SUPFAM" id="SSF52540">
    <property type="entry name" value="P-loop containing nucleoside triphosphate hydrolases"/>
    <property type="match status" value="1"/>
</dbReference>
<dbReference type="GO" id="GO:0050659">
    <property type="term" value="F:N-acetylgalactosamine 4-sulfate 6-O-sulfotransferase activity"/>
    <property type="evidence" value="ECO:0007669"/>
    <property type="project" value="TreeGrafter"/>
</dbReference>
<dbReference type="SMART" id="SM00249">
    <property type="entry name" value="PHD"/>
    <property type="match status" value="1"/>
</dbReference>
<protein>
    <submittedName>
        <fullName evidence="8">Uncharacterized protein</fullName>
    </submittedName>
</protein>
<accession>A0AA89BNH7</accession>
<dbReference type="InterPro" id="IPR019786">
    <property type="entry name" value="Zinc_finger_PHD-type_CS"/>
</dbReference>
<dbReference type="Gene3D" id="3.40.50.300">
    <property type="entry name" value="P-loop containing nucleotide triphosphate hydrolases"/>
    <property type="match status" value="1"/>
</dbReference>
<dbReference type="Pfam" id="PF03372">
    <property type="entry name" value="Exo_endo_phos"/>
    <property type="match status" value="1"/>
</dbReference>
<dbReference type="Pfam" id="PF00078">
    <property type="entry name" value="RVT_1"/>
    <property type="match status" value="1"/>
</dbReference>
<dbReference type="Pfam" id="PF00685">
    <property type="entry name" value="Sulfotransfer_1"/>
    <property type="match status" value="1"/>
</dbReference>
<evidence type="ECO:0000256" key="5">
    <source>
        <dbReference type="SAM" id="MobiDB-lite"/>
    </source>
</evidence>
<dbReference type="InterPro" id="IPR027417">
    <property type="entry name" value="P-loop_NTPase"/>
</dbReference>
<organism evidence="8 9">
    <name type="scientific">Pinctada imbricata</name>
    <name type="common">Atlantic pearl-oyster</name>
    <name type="synonym">Pinctada martensii</name>
    <dbReference type="NCBI Taxonomy" id="66713"/>
    <lineage>
        <taxon>Eukaryota</taxon>
        <taxon>Metazoa</taxon>
        <taxon>Spiralia</taxon>
        <taxon>Lophotrochozoa</taxon>
        <taxon>Mollusca</taxon>
        <taxon>Bivalvia</taxon>
        <taxon>Autobranchia</taxon>
        <taxon>Pteriomorphia</taxon>
        <taxon>Pterioida</taxon>
        <taxon>Pterioidea</taxon>
        <taxon>Pteriidae</taxon>
        <taxon>Pinctada</taxon>
    </lineage>
</organism>
<reference evidence="8" key="1">
    <citation type="submission" date="2019-08" db="EMBL/GenBank/DDBJ databases">
        <title>The improved chromosome-level genome for the pearl oyster Pinctada fucata martensii using PacBio sequencing and Hi-C.</title>
        <authorList>
            <person name="Zheng Z."/>
        </authorList>
    </citation>
    <scope>NUCLEOTIDE SEQUENCE</scope>
    <source>
        <strain evidence="8">ZZ-2019</strain>
        <tissue evidence="8">Adductor muscle</tissue>
    </source>
</reference>
<feature type="region of interest" description="Disordered" evidence="5">
    <location>
        <begin position="174"/>
        <end position="198"/>
    </location>
</feature>
<keyword evidence="9" id="KW-1185">Reference proteome</keyword>
<comment type="caution">
    <text evidence="8">The sequence shown here is derived from an EMBL/GenBank/DDBJ whole genome shotgun (WGS) entry which is preliminary data.</text>
</comment>
<evidence type="ECO:0000256" key="4">
    <source>
        <dbReference type="PROSITE-ProRule" id="PRU00146"/>
    </source>
</evidence>
<name>A0AA89BNH7_PINIB</name>
<evidence type="ECO:0000313" key="9">
    <source>
        <dbReference type="Proteomes" id="UP001186944"/>
    </source>
</evidence>
<keyword evidence="2 4" id="KW-0863">Zinc-finger</keyword>
<evidence type="ECO:0000259" key="7">
    <source>
        <dbReference type="PROSITE" id="PS50878"/>
    </source>
</evidence>
<dbReference type="SUPFAM" id="SSF56672">
    <property type="entry name" value="DNA/RNA polymerases"/>
    <property type="match status" value="1"/>
</dbReference>
<evidence type="ECO:0000256" key="1">
    <source>
        <dbReference type="ARBA" id="ARBA00022723"/>
    </source>
</evidence>
<dbReference type="Gene3D" id="3.60.10.10">
    <property type="entry name" value="Endonuclease/exonuclease/phosphatase"/>
    <property type="match status" value="1"/>
</dbReference>
<dbReference type="InterPro" id="IPR000477">
    <property type="entry name" value="RT_dom"/>
</dbReference>
<gene>
    <name evidence="8" type="ORF">FSP39_012981</name>
</gene>
<evidence type="ECO:0000256" key="3">
    <source>
        <dbReference type="ARBA" id="ARBA00022833"/>
    </source>
</evidence>
<dbReference type="InterPro" id="IPR000863">
    <property type="entry name" value="Sulfotransferase_dom"/>
</dbReference>
<dbReference type="PROSITE" id="PS50878">
    <property type="entry name" value="RT_POL"/>
    <property type="match status" value="1"/>
</dbReference>
<keyword evidence="3" id="KW-0862">Zinc</keyword>
<evidence type="ECO:0000313" key="8">
    <source>
        <dbReference type="EMBL" id="KAK3087973.1"/>
    </source>
</evidence>
<dbReference type="GO" id="GO:0008270">
    <property type="term" value="F:zinc ion binding"/>
    <property type="evidence" value="ECO:0007669"/>
    <property type="project" value="UniProtKB-KW"/>
</dbReference>
<evidence type="ECO:0000259" key="6">
    <source>
        <dbReference type="PROSITE" id="PS50016"/>
    </source>
</evidence>
<dbReference type="InterPro" id="IPR052654">
    <property type="entry name" value="CS_Sulfotransferase"/>
</dbReference>
<dbReference type="InterPro" id="IPR036691">
    <property type="entry name" value="Endo/exonu/phosph_ase_sf"/>
</dbReference>
<evidence type="ECO:0000256" key="2">
    <source>
        <dbReference type="ARBA" id="ARBA00022771"/>
    </source>
</evidence>
<dbReference type="GO" id="GO:0019319">
    <property type="term" value="P:hexose biosynthetic process"/>
    <property type="evidence" value="ECO:0007669"/>
    <property type="project" value="TreeGrafter"/>
</dbReference>
<dbReference type="SUPFAM" id="SSF57903">
    <property type="entry name" value="FYVE/PHD zinc finger"/>
    <property type="match status" value="1"/>
</dbReference>
<dbReference type="Proteomes" id="UP001186944">
    <property type="component" value="Unassembled WGS sequence"/>
</dbReference>
<dbReference type="Pfam" id="PF00628">
    <property type="entry name" value="PHD"/>
    <property type="match status" value="1"/>
</dbReference>
<dbReference type="InterPro" id="IPR013083">
    <property type="entry name" value="Znf_RING/FYVE/PHD"/>
</dbReference>
<dbReference type="PROSITE" id="PS50016">
    <property type="entry name" value="ZF_PHD_2"/>
    <property type="match status" value="1"/>
</dbReference>
<dbReference type="InterPro" id="IPR019787">
    <property type="entry name" value="Znf_PHD-finger"/>
</dbReference>
<dbReference type="InterPro" id="IPR043502">
    <property type="entry name" value="DNA/RNA_pol_sf"/>
</dbReference>
<dbReference type="PROSITE" id="PS01359">
    <property type="entry name" value="ZF_PHD_1"/>
    <property type="match status" value="1"/>
</dbReference>
<sequence length="1472" mass="170524">MAGLNFALIVLTFISNFNQHVDEHRFLKTYRIEDLGFYVGTEVTFLNTSDLAVYELTMKWATNGKFREGFSRHTHCNLSQTIVINILLAGDVASNPGPIKFPCGICKKAVRSNQKGVTCELCDTWFHTKCSNITPELYTHLSESEDDWFCFSCSLPKFSDSFFEDLHDANISNKSYDENPSVELESESTRGVKPPSSASPDHFQCFKRKGLHFLHLNARSLVNKISELQIIASESKAAIISVTESWLDDSVTNVEVNIDGYAILRRDRNRAGGGVCVYIREDLAFTPVQIDDSNDEILIIQLLLPKSKPIYIGTCYRPPHQTDFICNFEKILSQLRSDCEMYMLGDFNICFSDKNSSLFKSYSDVLRFFDLSQLIIDHTRVTSSSCSIIDHILCNNKEKICQSGVISIGLSDHFLTYCTRKSVKSFYNKHNNVKVRSMKNYDKDVFSQKLCEANWEKCFIAEDVNDAWIVFKNIFSETLDAVAPIKEIRLKQRTEPWITSDILDHIQLRDKLLYQFKKSRTEEDYSLYRKARNQVQYMCKSAKSNYFNDQVEENRNNPKNLWNQFKKLGYQQTSKSDINVVLEINDENCHDAHTIANHFNSFFTTIAAKLVEKLPSGKGLYHACSDVVRKFYEDRKTSNHKFVLSNVSEEFIFKELRNLNTGKSTGLDGIPARFLKDAAEVLKIPITFIINLSITNQTVPEDLKVAKVKPLFKKNNRLKPENYRPVSILSIVSKLLEKAIYNQLERFLVENNLLYEFQSGFRKSYSTDSCLIHLVDHIKLQTARGLFTGMVLLDLQKAFDTVDHEILCQKLEVLGVHSIDWFKSYLTNRKQLVNINSCNSDVSSISCGVPQGSLLGPLLFLIYVNDMKVSIDSDCKVLLYADDSCILFSHRDPKVISNKLSNMLEQCHDWLVDNKLSLHLGKTESILFGPSKKVKSVGEDTFSITCHGFKIEMKSCVKYLGVMLDNLLSGDLIVQNIITKVNQRLRFLYRNSKCLSMQSRKTLCSALIQCHLDYASCCWMSPMYMRRAFMAVCVLGGFIWFLQVNLSGNIRLLVRRFDMDTDPTPYTEPRLVWNCSKPRRPGTAEDILCMEPKQFLKNYKNPCWKETIFVRHGENITRKQVLRCLPYFHIFGVCKTGTTDLFFRLTQHPQIVDNFGALKKETWYWSWRRFGFLNHNRKMNFSHFVSIFNSQKIGNTKIHIKDGREYSDYITGHGDPMDFWDYRFWRQIPQNDPYADQPRVLTPHLVRHVQPNMKLMVMLREPAERLYSHYYHGGYGRTPEDFHKDVVAALEIMEACVALYSFRTCLYGKNITKMMNVPLTASLYYIHIKEWLDVFPREQVLILRNEDYAKNTKDYLMKIFRYLDVGDISSYQLNLIVNMPHKYETKKKKSQGPMKNETLDLLIDFFSEPNRKLAEMLNDTRFLWKDYKRRYKTKSGLHSPNLGPNLLIKQARQRTRHSAKIPFSFAILQKHA</sequence>
<dbReference type="InterPro" id="IPR011011">
    <property type="entry name" value="Znf_FYVE_PHD"/>
</dbReference>
<dbReference type="PANTHER" id="PTHR15723:SF0">
    <property type="entry name" value="CARBOHYDRATE SULFOTRANSFERASE 15"/>
    <property type="match status" value="1"/>
</dbReference>
<feature type="domain" description="PHD-type" evidence="6">
    <location>
        <begin position="100"/>
        <end position="156"/>
    </location>
</feature>
<dbReference type="InterPro" id="IPR001965">
    <property type="entry name" value="Znf_PHD"/>
</dbReference>
<dbReference type="InterPro" id="IPR005135">
    <property type="entry name" value="Endo/exonuclease/phosphatase"/>
</dbReference>
<feature type="domain" description="Reverse transcriptase" evidence="7">
    <location>
        <begin position="692"/>
        <end position="964"/>
    </location>
</feature>
<keyword evidence="1" id="KW-0479">Metal-binding</keyword>